<dbReference type="Proteomes" id="UP000789719">
    <property type="component" value="Unassembled WGS sequence"/>
</dbReference>
<sequence>MMDNYFFDFDGTLADSGQTAIVATQAAFRDYDLVVPDENTIAYFMGVPIEVSFKKMAPEVEFSDYEFNELLAIFRSYYKQMENSNLTLFPHISKVLKQLHEEGKQLFVVSSKHSAALQRNLEQLEIDQYFKAVLGSDQVKKFKPAPDGLLYLIKKYQLDPSKSVMIGDAIFDLQMGKSAGVATCAVTWGTHRKKELLAEEPTFVVSKPKQLLKID</sequence>
<evidence type="ECO:0000313" key="2">
    <source>
        <dbReference type="Proteomes" id="UP000789719"/>
    </source>
</evidence>
<dbReference type="InterPro" id="IPR006549">
    <property type="entry name" value="HAD-SF_hydro_IIIA"/>
</dbReference>
<dbReference type="InterPro" id="IPR023198">
    <property type="entry name" value="PGP-like_dom2"/>
</dbReference>
<dbReference type="GO" id="GO:0004427">
    <property type="term" value="F:inorganic diphosphate phosphatase activity"/>
    <property type="evidence" value="ECO:0007669"/>
    <property type="project" value="UniProtKB-EC"/>
</dbReference>
<accession>A0ABM8ZAZ8</accession>
<dbReference type="EMBL" id="CAKKNT010000008">
    <property type="protein sequence ID" value="CAH0418418.1"/>
    <property type="molecule type" value="Genomic_DNA"/>
</dbReference>
<evidence type="ECO:0000313" key="1">
    <source>
        <dbReference type="EMBL" id="CAH0418418.1"/>
    </source>
</evidence>
<dbReference type="InterPro" id="IPR050155">
    <property type="entry name" value="HAD-like_hydrolase_sf"/>
</dbReference>
<name>A0ABM8ZAZ8_9LACO</name>
<dbReference type="SUPFAM" id="SSF56784">
    <property type="entry name" value="HAD-like"/>
    <property type="match status" value="1"/>
</dbReference>
<comment type="caution">
    <text evidence="1">The sequence shown here is derived from an EMBL/GenBank/DDBJ whole genome shotgun (WGS) entry which is preliminary data.</text>
</comment>
<dbReference type="SFLD" id="SFLDG01135">
    <property type="entry name" value="C1.5.6:_HAD__Beta-PGM__Phospha"/>
    <property type="match status" value="1"/>
</dbReference>
<dbReference type="Gene3D" id="1.10.150.240">
    <property type="entry name" value="Putative phosphatase, domain 2"/>
    <property type="match status" value="1"/>
</dbReference>
<dbReference type="NCBIfam" id="TIGR01662">
    <property type="entry name" value="HAD-SF-IIIA"/>
    <property type="match status" value="1"/>
</dbReference>
<reference evidence="1 2" key="1">
    <citation type="submission" date="2021-11" db="EMBL/GenBank/DDBJ databases">
        <authorList>
            <person name="Depoorter E."/>
        </authorList>
    </citation>
    <scope>NUCLEOTIDE SEQUENCE [LARGE SCALE GENOMIC DNA]</scope>
    <source>
        <strain evidence="1 2">LMG 24286</strain>
    </source>
</reference>
<dbReference type="PANTHER" id="PTHR43434">
    <property type="entry name" value="PHOSPHOGLYCOLATE PHOSPHATASE"/>
    <property type="match status" value="1"/>
</dbReference>
<keyword evidence="1" id="KW-0378">Hydrolase</keyword>
<dbReference type="NCBIfam" id="TIGR01509">
    <property type="entry name" value="HAD-SF-IA-v3"/>
    <property type="match status" value="1"/>
</dbReference>
<dbReference type="EC" id="3.6.1.1" evidence="1"/>
<dbReference type="PANTHER" id="PTHR43434:SF26">
    <property type="entry name" value="PYROPHOSPHATASE PPAX"/>
    <property type="match status" value="1"/>
</dbReference>
<organism evidence="1 2">
    <name type="scientific">Periweissella ghanensis</name>
    <dbReference type="NCBI Taxonomy" id="467997"/>
    <lineage>
        <taxon>Bacteria</taxon>
        <taxon>Bacillati</taxon>
        <taxon>Bacillota</taxon>
        <taxon>Bacilli</taxon>
        <taxon>Lactobacillales</taxon>
        <taxon>Lactobacillaceae</taxon>
        <taxon>Periweissella</taxon>
    </lineage>
</organism>
<dbReference type="InterPro" id="IPR023214">
    <property type="entry name" value="HAD_sf"/>
</dbReference>
<gene>
    <name evidence="1" type="primary">ppaX_2</name>
    <name evidence="1" type="ORF">WGH24286_00836</name>
</gene>
<keyword evidence="2" id="KW-1185">Reference proteome</keyword>
<dbReference type="Gene3D" id="3.40.50.1000">
    <property type="entry name" value="HAD superfamily/HAD-like"/>
    <property type="match status" value="1"/>
</dbReference>
<dbReference type="InterPro" id="IPR036412">
    <property type="entry name" value="HAD-like_sf"/>
</dbReference>
<dbReference type="SFLD" id="SFLDG01129">
    <property type="entry name" value="C1.5:_HAD__Beta-PGM__Phosphata"/>
    <property type="match status" value="1"/>
</dbReference>
<protein>
    <submittedName>
        <fullName evidence="1">Pyrophosphatase PpaX</fullName>
        <ecNumber evidence="1">3.6.1.1</ecNumber>
    </submittedName>
</protein>
<dbReference type="InterPro" id="IPR006439">
    <property type="entry name" value="HAD-SF_hydro_IA"/>
</dbReference>
<dbReference type="Pfam" id="PF13419">
    <property type="entry name" value="HAD_2"/>
    <property type="match status" value="1"/>
</dbReference>
<dbReference type="InterPro" id="IPR041492">
    <property type="entry name" value="HAD_2"/>
</dbReference>
<proteinExistence type="predicted"/>
<dbReference type="NCBIfam" id="TIGR01549">
    <property type="entry name" value="HAD-SF-IA-v1"/>
    <property type="match status" value="1"/>
</dbReference>
<dbReference type="SFLD" id="SFLDS00003">
    <property type="entry name" value="Haloacid_Dehalogenase"/>
    <property type="match status" value="1"/>
</dbReference>